<gene>
    <name evidence="2" type="ORF">Adt_31138</name>
</gene>
<protein>
    <submittedName>
        <fullName evidence="2">PIF1 helicase</fullName>
    </submittedName>
</protein>
<evidence type="ECO:0000259" key="1">
    <source>
        <dbReference type="Pfam" id="PF21530"/>
    </source>
</evidence>
<keyword evidence="2" id="KW-0547">Nucleotide-binding</keyword>
<dbReference type="InterPro" id="IPR049163">
    <property type="entry name" value="Pif1-like_2B_dom"/>
</dbReference>
<organism evidence="2 3">
    <name type="scientific">Abeliophyllum distichum</name>
    <dbReference type="NCBI Taxonomy" id="126358"/>
    <lineage>
        <taxon>Eukaryota</taxon>
        <taxon>Viridiplantae</taxon>
        <taxon>Streptophyta</taxon>
        <taxon>Embryophyta</taxon>
        <taxon>Tracheophyta</taxon>
        <taxon>Spermatophyta</taxon>
        <taxon>Magnoliopsida</taxon>
        <taxon>eudicotyledons</taxon>
        <taxon>Gunneridae</taxon>
        <taxon>Pentapetalae</taxon>
        <taxon>asterids</taxon>
        <taxon>lamiids</taxon>
        <taxon>Lamiales</taxon>
        <taxon>Oleaceae</taxon>
        <taxon>Forsythieae</taxon>
        <taxon>Abeliophyllum</taxon>
    </lineage>
</organism>
<accession>A0ABD1REI3</accession>
<comment type="caution">
    <text evidence="2">The sequence shown here is derived from an EMBL/GenBank/DDBJ whole genome shotgun (WGS) entry which is preliminary data.</text>
</comment>
<keyword evidence="2" id="KW-0067">ATP-binding</keyword>
<proteinExistence type="predicted"/>
<dbReference type="AlphaFoldDB" id="A0ABD1REI3"/>
<dbReference type="Proteomes" id="UP001604336">
    <property type="component" value="Unassembled WGS sequence"/>
</dbReference>
<dbReference type="EMBL" id="JBFOLK010000009">
    <property type="protein sequence ID" value="KAL2486382.1"/>
    <property type="molecule type" value="Genomic_DNA"/>
</dbReference>
<evidence type="ECO:0000313" key="2">
    <source>
        <dbReference type="EMBL" id="KAL2486382.1"/>
    </source>
</evidence>
<reference evidence="3" key="1">
    <citation type="submission" date="2024-07" db="EMBL/GenBank/DDBJ databases">
        <title>Two chromosome-level genome assemblies of Korean endemic species Abeliophyllum distichum and Forsythia ovata (Oleaceae).</title>
        <authorList>
            <person name="Jang H."/>
        </authorList>
    </citation>
    <scope>NUCLEOTIDE SEQUENCE [LARGE SCALE GENOMIC DNA]</scope>
</reference>
<keyword evidence="3" id="KW-1185">Reference proteome</keyword>
<dbReference type="Pfam" id="PF21530">
    <property type="entry name" value="Pif1_2B_dom"/>
    <property type="match status" value="1"/>
</dbReference>
<keyword evidence="2" id="KW-0347">Helicase</keyword>
<sequence>MLEVVEKVHEYIVSLNQTEGKSYLSSDATFKSDFNIDLLGDLHTPKFLNDIRYFGMPNHELRLKVGTPVMLLPRYIDHSIRLCNGTRLVITKLGYHVLEAKVIIGTFSLFLCQSTHKHTLYTLITSDELIIILEGDRCCKFRADGNGLVDAVDALKLQYPVKGER</sequence>
<evidence type="ECO:0000313" key="3">
    <source>
        <dbReference type="Proteomes" id="UP001604336"/>
    </source>
</evidence>
<keyword evidence="2" id="KW-0378">Hydrolase</keyword>
<dbReference type="GO" id="GO:0004386">
    <property type="term" value="F:helicase activity"/>
    <property type="evidence" value="ECO:0007669"/>
    <property type="project" value="UniProtKB-KW"/>
</dbReference>
<dbReference type="PANTHER" id="PTHR23274:SF48">
    <property type="entry name" value="ATP-DEPENDENT DNA HELICASE"/>
    <property type="match status" value="1"/>
</dbReference>
<name>A0ABD1REI3_9LAMI</name>
<dbReference type="PANTHER" id="PTHR23274">
    <property type="entry name" value="DNA HELICASE-RELATED"/>
    <property type="match status" value="1"/>
</dbReference>
<feature type="domain" description="DNA helicase Pif1-like 2B" evidence="1">
    <location>
        <begin position="46"/>
        <end position="93"/>
    </location>
</feature>